<dbReference type="Proteomes" id="UP000320762">
    <property type="component" value="Unassembled WGS sequence"/>
</dbReference>
<organism evidence="1 2">
    <name type="scientific">Schizophyllum amplum</name>
    <dbReference type="NCBI Taxonomy" id="97359"/>
    <lineage>
        <taxon>Eukaryota</taxon>
        <taxon>Fungi</taxon>
        <taxon>Dikarya</taxon>
        <taxon>Basidiomycota</taxon>
        <taxon>Agaricomycotina</taxon>
        <taxon>Agaricomycetes</taxon>
        <taxon>Agaricomycetidae</taxon>
        <taxon>Agaricales</taxon>
        <taxon>Schizophyllaceae</taxon>
        <taxon>Schizophyllum</taxon>
    </lineage>
</organism>
<evidence type="ECO:0000313" key="2">
    <source>
        <dbReference type="Proteomes" id="UP000320762"/>
    </source>
</evidence>
<gene>
    <name evidence="1" type="ORF">BD626DRAFT_2917</name>
</gene>
<accession>A0A550CVV2</accession>
<comment type="caution">
    <text evidence="1">The sequence shown here is derived from an EMBL/GenBank/DDBJ whole genome shotgun (WGS) entry which is preliminary data.</text>
</comment>
<keyword evidence="2" id="KW-1185">Reference proteome</keyword>
<dbReference type="EMBL" id="VDMD01000001">
    <property type="protein sequence ID" value="TRM68914.1"/>
    <property type="molecule type" value="Genomic_DNA"/>
</dbReference>
<dbReference type="OrthoDB" id="2770090at2759"/>
<proteinExistence type="predicted"/>
<name>A0A550CVV2_9AGAR</name>
<protein>
    <submittedName>
        <fullName evidence="1">Uncharacterized protein</fullName>
    </submittedName>
</protein>
<reference evidence="1 2" key="1">
    <citation type="journal article" date="2019" name="New Phytol.">
        <title>Comparative genomics reveals unique wood-decay strategies and fruiting body development in the Schizophyllaceae.</title>
        <authorList>
            <person name="Almasi E."/>
            <person name="Sahu N."/>
            <person name="Krizsan K."/>
            <person name="Balint B."/>
            <person name="Kovacs G.M."/>
            <person name="Kiss B."/>
            <person name="Cseklye J."/>
            <person name="Drula E."/>
            <person name="Henrissat B."/>
            <person name="Nagy I."/>
            <person name="Chovatia M."/>
            <person name="Adam C."/>
            <person name="LaButti K."/>
            <person name="Lipzen A."/>
            <person name="Riley R."/>
            <person name="Grigoriev I.V."/>
            <person name="Nagy L.G."/>
        </authorList>
    </citation>
    <scope>NUCLEOTIDE SEQUENCE [LARGE SCALE GENOMIC DNA]</scope>
    <source>
        <strain evidence="1 2">NL-1724</strain>
    </source>
</reference>
<sequence length="181" mass="21200">MTLPSSFKSLYRLTLRTASASVLHHRHATRYLRQLYRPAFEDAIAVITRIQQKPDDPRTKQDIARLRDWYIEWGRRVDNALALMYQSSTSRGLPHKLTRNLGLLSFSERERLNQRLYPVWRADRPEKTMGKSIRRTAKEAEYIRTDHGAWSAVEQVARMAEGRHGMSLGRIQVKRSIWRAA</sequence>
<dbReference type="AlphaFoldDB" id="A0A550CVV2"/>
<evidence type="ECO:0000313" key="1">
    <source>
        <dbReference type="EMBL" id="TRM68914.1"/>
    </source>
</evidence>